<organism evidence="9 10">
    <name type="scientific">Cohnella herbarum</name>
    <dbReference type="NCBI Taxonomy" id="2728023"/>
    <lineage>
        <taxon>Bacteria</taxon>
        <taxon>Bacillati</taxon>
        <taxon>Bacillota</taxon>
        <taxon>Bacilli</taxon>
        <taxon>Bacillales</taxon>
        <taxon>Paenibacillaceae</taxon>
        <taxon>Cohnella</taxon>
    </lineage>
</organism>
<evidence type="ECO:0000256" key="2">
    <source>
        <dbReference type="ARBA" id="ARBA00010157"/>
    </source>
</evidence>
<evidence type="ECO:0000256" key="5">
    <source>
        <dbReference type="ARBA" id="ARBA00022989"/>
    </source>
</evidence>
<dbReference type="SUPFAM" id="SSF82866">
    <property type="entry name" value="Multidrug efflux transporter AcrB transmembrane domain"/>
    <property type="match status" value="2"/>
</dbReference>
<dbReference type="InterPro" id="IPR050545">
    <property type="entry name" value="Mycobact_MmpL"/>
</dbReference>
<dbReference type="Gene3D" id="1.20.1640.10">
    <property type="entry name" value="Multidrug efflux transporter AcrB transmembrane domain"/>
    <property type="match status" value="2"/>
</dbReference>
<keyword evidence="3" id="KW-1003">Cell membrane</keyword>
<feature type="transmembrane region" description="Helical" evidence="7">
    <location>
        <begin position="362"/>
        <end position="380"/>
    </location>
</feature>
<evidence type="ECO:0000256" key="7">
    <source>
        <dbReference type="SAM" id="Phobius"/>
    </source>
</evidence>
<evidence type="ECO:0000259" key="8">
    <source>
        <dbReference type="PROSITE" id="PS50156"/>
    </source>
</evidence>
<reference evidence="9 10" key="1">
    <citation type="submission" date="2020-04" db="EMBL/GenBank/DDBJ databases">
        <title>Genome sequencing of novel species.</title>
        <authorList>
            <person name="Heo J."/>
            <person name="Kim S.-J."/>
            <person name="Kim J.-S."/>
            <person name="Hong S.-B."/>
            <person name="Kwon S.-W."/>
        </authorList>
    </citation>
    <scope>NUCLEOTIDE SEQUENCE [LARGE SCALE GENOMIC DNA]</scope>
    <source>
        <strain evidence="9 10">MFER-1</strain>
    </source>
</reference>
<keyword evidence="6 7" id="KW-0472">Membrane</keyword>
<dbReference type="RefSeq" id="WP_169282061.1">
    <property type="nucleotide sequence ID" value="NZ_CP051680.1"/>
</dbReference>
<gene>
    <name evidence="9" type="ORF">HH215_23225</name>
</gene>
<dbReference type="Proteomes" id="UP000502248">
    <property type="component" value="Chromosome"/>
</dbReference>
<dbReference type="InterPro" id="IPR004869">
    <property type="entry name" value="MMPL_dom"/>
</dbReference>
<dbReference type="AlphaFoldDB" id="A0A7Z2ZN75"/>
<evidence type="ECO:0000313" key="9">
    <source>
        <dbReference type="EMBL" id="QJD85804.1"/>
    </source>
</evidence>
<evidence type="ECO:0000256" key="3">
    <source>
        <dbReference type="ARBA" id="ARBA00022475"/>
    </source>
</evidence>
<keyword evidence="10" id="KW-1185">Reference proteome</keyword>
<feature type="transmembrane region" description="Helical" evidence="7">
    <location>
        <begin position="697"/>
        <end position="723"/>
    </location>
</feature>
<dbReference type="GO" id="GO:0005886">
    <property type="term" value="C:plasma membrane"/>
    <property type="evidence" value="ECO:0007669"/>
    <property type="project" value="UniProtKB-SubCell"/>
</dbReference>
<evidence type="ECO:0000256" key="6">
    <source>
        <dbReference type="ARBA" id="ARBA00023136"/>
    </source>
</evidence>
<comment type="similarity">
    <text evidence="2">Belongs to the resistance-nodulation-cell division (RND) (TC 2.A.6) family. MmpL subfamily.</text>
</comment>
<feature type="domain" description="SSD" evidence="8">
    <location>
        <begin position="203"/>
        <end position="332"/>
    </location>
</feature>
<dbReference type="Pfam" id="PF03176">
    <property type="entry name" value="MMPL"/>
    <property type="match status" value="2"/>
</dbReference>
<keyword evidence="5 7" id="KW-1133">Transmembrane helix</keyword>
<dbReference type="KEGG" id="cheb:HH215_23225"/>
<evidence type="ECO:0000256" key="4">
    <source>
        <dbReference type="ARBA" id="ARBA00022692"/>
    </source>
</evidence>
<dbReference type="PANTHER" id="PTHR33406">
    <property type="entry name" value="MEMBRANE PROTEIN MJ1562-RELATED"/>
    <property type="match status" value="1"/>
</dbReference>
<feature type="transmembrane region" description="Helical" evidence="7">
    <location>
        <begin position="566"/>
        <end position="585"/>
    </location>
</feature>
<comment type="subcellular location">
    <subcellularLocation>
        <location evidence="1">Cell membrane</location>
        <topology evidence="1">Multi-pass membrane protein</topology>
    </subcellularLocation>
</comment>
<keyword evidence="4 7" id="KW-0812">Transmembrane</keyword>
<feature type="transmembrane region" description="Helical" evidence="7">
    <location>
        <begin position="177"/>
        <end position="193"/>
    </location>
</feature>
<feature type="transmembrane region" description="Helical" evidence="7">
    <location>
        <begin position="668"/>
        <end position="691"/>
    </location>
</feature>
<feature type="transmembrane region" description="Helical" evidence="7">
    <location>
        <begin position="280"/>
        <end position="302"/>
    </location>
</feature>
<feature type="transmembrane region" description="Helical" evidence="7">
    <location>
        <begin position="233"/>
        <end position="252"/>
    </location>
</feature>
<accession>A0A7Z2ZN75</accession>
<dbReference type="PROSITE" id="PS50156">
    <property type="entry name" value="SSD"/>
    <property type="match status" value="1"/>
</dbReference>
<dbReference type="EMBL" id="CP051680">
    <property type="protein sequence ID" value="QJD85804.1"/>
    <property type="molecule type" value="Genomic_DNA"/>
</dbReference>
<sequence>MKTIIKWRWTILVVWLVATVLLTVFQPNVNEILHQRGQDPLPQDSPSKVASQLLSKMNETQGMNNILIFFNENKLSEEDMKQIESGILSLREQQENLGLSQFIDPITIPAAKSSLVSPDGTTLMASFILEKNGRSVDDIQKEIGNILTDVKVEYYLSGEDFIQNDYIKASTEGVEKSAALTVIFILVVLILMFRSVVIPFVSLAAVGVSYLVSMGIAAQVIDKLDFPITSVTQMLLVLILFGIGTDYNILLFNRFKEELANGSSIDDAIITSYKTAGRTIVYSILTVFIAFAGLTFSEFGIYKSANVVAIGAVVLVLEILTLTPFLMKVLGTKLFWPSKKVTGHKESRFWAKLTQISVKRPVLTTVIIVILLIPVLLTSGQKLSFDQLKELGNDHPSTKGFSLVGEHFSRGQALPTTVVIENDKAMNNNDSLSVVEKLTNNLKQVEGVLAVSSVTQPQAAPIDFFYASGLTEEDGSKKFFIPDEVLASPDFQQSEASFMSKDRKITKLIVILKDDPYSPAALDTVERINDTLSSGLKGTSLSNSTFGAAGPSSTTYDMNKAQIKSFNGTAIIVIVSVFLVLLFVIRAFWPSLYIVLALLASYYVAMSASKLVTEYVIGADGVSSFVPFFSFIVIVAVGVDYSIFLMMRFKEYGKIAPSEAIVKSAKSVGGVIISAMVILGGTFATLIPSGLVLLIELAAAVIVGLVVLCFILLPMLVPALMVLPETLKKKRVGRS</sequence>
<protein>
    <submittedName>
        <fullName evidence="9">MMPL family transporter</fullName>
    </submittedName>
</protein>
<feature type="transmembrane region" description="Helical" evidence="7">
    <location>
        <begin position="200"/>
        <end position="221"/>
    </location>
</feature>
<evidence type="ECO:0000313" key="10">
    <source>
        <dbReference type="Proteomes" id="UP000502248"/>
    </source>
</evidence>
<name>A0A7Z2ZN75_9BACL</name>
<evidence type="ECO:0000256" key="1">
    <source>
        <dbReference type="ARBA" id="ARBA00004651"/>
    </source>
</evidence>
<dbReference type="PANTHER" id="PTHR33406:SF6">
    <property type="entry name" value="MEMBRANE PROTEIN YDGH-RELATED"/>
    <property type="match status" value="1"/>
</dbReference>
<feature type="transmembrane region" description="Helical" evidence="7">
    <location>
        <begin position="592"/>
        <end position="613"/>
    </location>
</feature>
<feature type="transmembrane region" description="Helical" evidence="7">
    <location>
        <begin position="625"/>
        <end position="647"/>
    </location>
</feature>
<dbReference type="InterPro" id="IPR000731">
    <property type="entry name" value="SSD"/>
</dbReference>
<feature type="transmembrane region" description="Helical" evidence="7">
    <location>
        <begin position="308"/>
        <end position="330"/>
    </location>
</feature>
<proteinExistence type="inferred from homology"/>